<gene>
    <name evidence="1" type="ORF">PSYMO_38613</name>
</gene>
<proteinExistence type="predicted"/>
<accession>A0A656GMK6</accession>
<name>A0A656GMK6_PSEA0</name>
<evidence type="ECO:0000313" key="2">
    <source>
        <dbReference type="Proteomes" id="UP000003465"/>
    </source>
</evidence>
<dbReference type="AlphaFoldDB" id="A0A656GMK6"/>
<organism evidence="1 2">
    <name type="scientific">Pseudomonas amygdali pv. mori str. 301020</name>
    <dbReference type="NCBI Taxonomy" id="629261"/>
    <lineage>
        <taxon>Bacteria</taxon>
        <taxon>Pseudomonadati</taxon>
        <taxon>Pseudomonadota</taxon>
        <taxon>Gammaproteobacteria</taxon>
        <taxon>Pseudomonadales</taxon>
        <taxon>Pseudomonadaceae</taxon>
        <taxon>Pseudomonas</taxon>
        <taxon>Pseudomonas amygdali</taxon>
    </lineage>
</organism>
<dbReference type="Proteomes" id="UP000003465">
    <property type="component" value="Unassembled WGS sequence"/>
</dbReference>
<evidence type="ECO:0000313" key="1">
    <source>
        <dbReference type="EMBL" id="EGH27092.1"/>
    </source>
</evidence>
<sequence>MKQLLQFLSYGYPSLIRTPTPAFQGFAATSANE</sequence>
<comment type="caution">
    <text evidence="1">The sequence shown here is derived from an EMBL/GenBank/DDBJ whole genome shotgun (WGS) entry which is preliminary data.</text>
</comment>
<protein>
    <submittedName>
        <fullName evidence="1">Uncharacterized protein</fullName>
    </submittedName>
</protein>
<feature type="non-terminal residue" evidence="1">
    <location>
        <position position="33"/>
    </location>
</feature>
<dbReference type="EMBL" id="AEAG01003327">
    <property type="protein sequence ID" value="EGH27092.1"/>
    <property type="molecule type" value="Genomic_DNA"/>
</dbReference>
<reference evidence="1 2" key="1">
    <citation type="journal article" date="2011" name="PLoS Pathog.">
        <title>Dynamic evolution of pathogenicity revealed by sequencing and comparative genomics of 19 Pseudomonas syringae isolates.</title>
        <authorList>
            <person name="Baltrus D.A."/>
            <person name="Nishimura M.T."/>
            <person name="Romanchuk A."/>
            <person name="Chang J.H."/>
            <person name="Mukhtar M.S."/>
            <person name="Cherkis K."/>
            <person name="Roach J."/>
            <person name="Grant S.R."/>
            <person name="Jones C.D."/>
            <person name="Dangl J.L."/>
        </authorList>
    </citation>
    <scope>NUCLEOTIDE SEQUENCE [LARGE SCALE GENOMIC DNA]</scope>
    <source>
        <strain evidence="1 2">301020</strain>
    </source>
</reference>